<dbReference type="Gene3D" id="3.30.1390.30">
    <property type="entry name" value="Penicillin-binding protein 2a, domain 3"/>
    <property type="match status" value="1"/>
</dbReference>
<dbReference type="InterPro" id="IPR012338">
    <property type="entry name" value="Beta-lactam/transpept-like"/>
</dbReference>
<evidence type="ECO:0000259" key="5">
    <source>
        <dbReference type="Pfam" id="PF00905"/>
    </source>
</evidence>
<feature type="domain" description="Penicillin-binding protein dimerisation" evidence="6">
    <location>
        <begin position="167"/>
        <end position="348"/>
    </location>
</feature>
<dbReference type="SUPFAM" id="SSF56519">
    <property type="entry name" value="Penicillin binding protein dimerisation domain"/>
    <property type="match status" value="1"/>
</dbReference>
<dbReference type="InterPro" id="IPR050515">
    <property type="entry name" value="Beta-lactam/transpept"/>
</dbReference>
<dbReference type="InterPro" id="IPR001460">
    <property type="entry name" value="PCN-bd_Tpept"/>
</dbReference>
<dbReference type="RefSeq" id="WP_104434782.1">
    <property type="nucleotide sequence ID" value="NZ_PTJA01000002.1"/>
</dbReference>
<dbReference type="InterPro" id="IPR007887">
    <property type="entry name" value="MecA_N"/>
</dbReference>
<dbReference type="Pfam" id="PF05223">
    <property type="entry name" value="MecA_N"/>
    <property type="match status" value="1"/>
</dbReference>
<evidence type="ECO:0000259" key="7">
    <source>
        <dbReference type="Pfam" id="PF05223"/>
    </source>
</evidence>
<dbReference type="SUPFAM" id="SSF56601">
    <property type="entry name" value="beta-lactamase/transpeptidase-like"/>
    <property type="match status" value="1"/>
</dbReference>
<dbReference type="OrthoDB" id="9766847at2"/>
<evidence type="ECO:0000313" key="9">
    <source>
        <dbReference type="Proteomes" id="UP000237749"/>
    </source>
</evidence>
<dbReference type="InterPro" id="IPR005311">
    <property type="entry name" value="PBP_dimer"/>
</dbReference>
<name>A0A2S6HWI5_9FIRM</name>
<dbReference type="GO" id="GO:0071555">
    <property type="term" value="P:cell wall organization"/>
    <property type="evidence" value="ECO:0007669"/>
    <property type="project" value="TreeGrafter"/>
</dbReference>
<keyword evidence="3 4" id="KW-0472">Membrane</keyword>
<dbReference type="AlphaFoldDB" id="A0A2S6HWI5"/>
<accession>A0A2S6HWI5</accession>
<sequence length="707" mass="77752">MRRGTKRGLRRFVFSAVCTLLILMIGLAGGFLFLRLESQKNQSKKPDVLFSDYVTNLQKADYESMYGMLDGQSQLNISQEDFIARNKKIYEGIEAENIKADITGVDLKDEEAVVTYQMSLTSLAGEISFSNQAVFKKEKKTGYKLEWNDSMIFPELNKTDKVRVSTDEAQRGSIFDRNGLMLAGKGTASSVGLVPGKMSENSGADVEKLGELLSMSPESIQKKLSAGWVKEDSFVPLKTLKKVDDFQIHADQVSEEDQKNKELQDQLLTIPGVLITDTSVRSYPLGVKGAHLIGYVQNVTSEDLEKHKGEDYLTDSVIGKSGMEGLYEKELKGTNGHTVSITDATGTSKKKLAVRPRTDGADITLTIDSTLQSAIYDAFQEDKSCSVAMNPHTGEILALVSTPSYDDNDFILGMPAEKWDSLNNDERKPLYNRFRQKFAPGSSFKPITAVVGLESGAIDPNEDYGSTGLSWRKDESWGNYYITTLHDSSPLNLENAFIYSNNIYFAKAALKIGYDDFMSGLNKLGFNQDLPFEISVAKSQYSNSDRIETEVQLADSGYGQGQMLVNPIHLAALYTMFTNGGNVIQPVLKAEQNAAPKVWLQGACSADNANLVREDLIKVVSSEHGTGHAIMRSDLTLAGKTGTAEIKASKGDTTGTELGWFSVFTADPDTRTPLLLVSMVEDVKNRGGSGYVVRKDKLILDSYIPVQ</sequence>
<evidence type="ECO:0000256" key="1">
    <source>
        <dbReference type="ARBA" id="ARBA00004370"/>
    </source>
</evidence>
<comment type="subcellular location">
    <subcellularLocation>
        <location evidence="1">Membrane</location>
    </subcellularLocation>
</comment>
<evidence type="ECO:0000256" key="2">
    <source>
        <dbReference type="ARBA" id="ARBA00007171"/>
    </source>
</evidence>
<dbReference type="InterPro" id="IPR036138">
    <property type="entry name" value="PBP_dimer_sf"/>
</dbReference>
<dbReference type="Gene3D" id="3.40.710.10">
    <property type="entry name" value="DD-peptidase/beta-lactamase superfamily"/>
    <property type="match status" value="1"/>
</dbReference>
<evidence type="ECO:0000256" key="3">
    <source>
        <dbReference type="ARBA" id="ARBA00023136"/>
    </source>
</evidence>
<dbReference type="SUPFAM" id="SSF54427">
    <property type="entry name" value="NTF2-like"/>
    <property type="match status" value="1"/>
</dbReference>
<comment type="similarity">
    <text evidence="2">Belongs to the transpeptidase family.</text>
</comment>
<keyword evidence="9" id="KW-1185">Reference proteome</keyword>
<evidence type="ECO:0000256" key="4">
    <source>
        <dbReference type="SAM" id="Phobius"/>
    </source>
</evidence>
<dbReference type="InterPro" id="IPR032710">
    <property type="entry name" value="NTF2-like_dom_sf"/>
</dbReference>
<dbReference type="GO" id="GO:0005886">
    <property type="term" value="C:plasma membrane"/>
    <property type="evidence" value="ECO:0007669"/>
    <property type="project" value="TreeGrafter"/>
</dbReference>
<reference evidence="8 9" key="1">
    <citation type="submission" date="2018-02" db="EMBL/GenBank/DDBJ databases">
        <title>Genomic Encyclopedia of Archaeal and Bacterial Type Strains, Phase II (KMG-II): from individual species to whole genera.</title>
        <authorList>
            <person name="Goeker M."/>
        </authorList>
    </citation>
    <scope>NUCLEOTIDE SEQUENCE [LARGE SCALE GENOMIC DNA]</scope>
    <source>
        <strain evidence="8 9">DSM 3808</strain>
    </source>
</reference>
<proteinExistence type="inferred from homology"/>
<keyword evidence="4" id="KW-1133">Transmembrane helix</keyword>
<dbReference type="GO" id="GO:0008658">
    <property type="term" value="F:penicillin binding"/>
    <property type="evidence" value="ECO:0007669"/>
    <property type="project" value="InterPro"/>
</dbReference>
<dbReference type="EMBL" id="PTJA01000002">
    <property type="protein sequence ID" value="PPK82369.1"/>
    <property type="molecule type" value="Genomic_DNA"/>
</dbReference>
<dbReference type="GO" id="GO:0046677">
    <property type="term" value="P:response to antibiotic"/>
    <property type="evidence" value="ECO:0007669"/>
    <property type="project" value="InterPro"/>
</dbReference>
<comment type="caution">
    <text evidence="8">The sequence shown here is derived from an EMBL/GenBank/DDBJ whole genome shotgun (WGS) entry which is preliminary data.</text>
</comment>
<dbReference type="PANTHER" id="PTHR30627">
    <property type="entry name" value="PEPTIDOGLYCAN D,D-TRANSPEPTIDASE"/>
    <property type="match status" value="1"/>
</dbReference>
<protein>
    <submittedName>
        <fullName evidence="8">Penicillin-binding protein</fullName>
    </submittedName>
</protein>
<gene>
    <name evidence="8" type="ORF">BXY41_10257</name>
</gene>
<feature type="domain" description="Penicillin-binding protein transpeptidase" evidence="5">
    <location>
        <begin position="385"/>
        <end position="688"/>
    </location>
</feature>
<dbReference type="Pfam" id="PF03717">
    <property type="entry name" value="PBP_dimer"/>
    <property type="match status" value="1"/>
</dbReference>
<feature type="domain" description="NTF2-like N-terminal transpeptidase" evidence="7">
    <location>
        <begin position="46"/>
        <end position="160"/>
    </location>
</feature>
<organism evidence="8 9">
    <name type="scientific">Lacrimispora xylanisolvens</name>
    <dbReference type="NCBI Taxonomy" id="384636"/>
    <lineage>
        <taxon>Bacteria</taxon>
        <taxon>Bacillati</taxon>
        <taxon>Bacillota</taxon>
        <taxon>Clostridia</taxon>
        <taxon>Lachnospirales</taxon>
        <taxon>Lachnospiraceae</taxon>
        <taxon>Lacrimispora</taxon>
    </lineage>
</organism>
<dbReference type="Gene3D" id="3.90.1310.10">
    <property type="entry name" value="Penicillin-binding protein 2a (Domain 2)"/>
    <property type="match status" value="1"/>
</dbReference>
<feature type="transmembrane region" description="Helical" evidence="4">
    <location>
        <begin position="12"/>
        <end position="34"/>
    </location>
</feature>
<dbReference type="Proteomes" id="UP000237749">
    <property type="component" value="Unassembled WGS sequence"/>
</dbReference>
<dbReference type="Pfam" id="PF00905">
    <property type="entry name" value="Transpeptidase"/>
    <property type="match status" value="1"/>
</dbReference>
<dbReference type="GO" id="GO:0071972">
    <property type="term" value="F:peptidoglycan L,D-transpeptidase activity"/>
    <property type="evidence" value="ECO:0007669"/>
    <property type="project" value="TreeGrafter"/>
</dbReference>
<dbReference type="PANTHER" id="PTHR30627:SF25">
    <property type="entry name" value="PENICILLIN-BINDING PROTEIN 3"/>
    <property type="match status" value="1"/>
</dbReference>
<keyword evidence="4" id="KW-0812">Transmembrane</keyword>
<dbReference type="Gene3D" id="3.10.450.100">
    <property type="entry name" value="NTF2-like, domain 1"/>
    <property type="match status" value="1"/>
</dbReference>
<evidence type="ECO:0000313" key="8">
    <source>
        <dbReference type="EMBL" id="PPK82369.1"/>
    </source>
</evidence>
<evidence type="ECO:0000259" key="6">
    <source>
        <dbReference type="Pfam" id="PF03717"/>
    </source>
</evidence>